<dbReference type="Gene3D" id="3.40.30.10">
    <property type="entry name" value="Glutaredoxin"/>
    <property type="match status" value="1"/>
</dbReference>
<dbReference type="PANTHER" id="PTHR45809">
    <property type="entry name" value="VIRAL IAP-ASSOCIATED FACTOR HOMOLOG"/>
    <property type="match status" value="1"/>
</dbReference>
<dbReference type="InterPro" id="IPR024253">
    <property type="entry name" value="Phosducin_thioredoxin-like_dom"/>
</dbReference>
<dbReference type="Proteomes" id="UP000241769">
    <property type="component" value="Unassembled WGS sequence"/>
</dbReference>
<dbReference type="SUPFAM" id="SSF52833">
    <property type="entry name" value="Thioredoxin-like"/>
    <property type="match status" value="1"/>
</dbReference>
<dbReference type="OrthoDB" id="45518at2759"/>
<feature type="domain" description="Thioredoxin" evidence="2">
    <location>
        <begin position="71"/>
        <end position="222"/>
    </location>
</feature>
<dbReference type="PROSITE" id="PS51352">
    <property type="entry name" value="THIOREDOXIN_2"/>
    <property type="match status" value="1"/>
</dbReference>
<dbReference type="FunCoup" id="A0A2P6N065">
    <property type="interactions" value="244"/>
</dbReference>
<comment type="caution">
    <text evidence="3">The sequence shown here is derived from an EMBL/GenBank/DDBJ whole genome shotgun (WGS) entry which is preliminary data.</text>
</comment>
<evidence type="ECO:0000313" key="4">
    <source>
        <dbReference type="Proteomes" id="UP000241769"/>
    </source>
</evidence>
<dbReference type="InterPro" id="IPR036249">
    <property type="entry name" value="Thioredoxin-like_sf"/>
</dbReference>
<dbReference type="GO" id="GO:0005737">
    <property type="term" value="C:cytoplasm"/>
    <property type="evidence" value="ECO:0007669"/>
    <property type="project" value="TreeGrafter"/>
</dbReference>
<sequence length="257" mass="29747">MSGVGRGDFLVTRLNEENTGRTEWEDHMIRLGNMDARKDPRAPTSDEYDEHASNVGATLRQLVRESEIVHAEREDALDELEFDDEEENKMLEEYRKMRLEQLKEQSKRERFGELVTISEPSYKKEVTEAGDVWVVVFLYKSGIPHCQLMEQRLRQLARKFKATKFVQIRSEEAIRGYPDKNLPTLLVYHKGNVARQFVGLQEFAGESTTADDVEWALGQLGAVQTEIETDPREKRAKLTLNYVNRGYQNQDSDSDDE</sequence>
<dbReference type="InterPro" id="IPR051498">
    <property type="entry name" value="Phosducin-like_chap/apop_reg"/>
</dbReference>
<dbReference type="Pfam" id="PF02114">
    <property type="entry name" value="Phosducin"/>
    <property type="match status" value="1"/>
</dbReference>
<evidence type="ECO:0000256" key="1">
    <source>
        <dbReference type="ARBA" id="ARBA00009686"/>
    </source>
</evidence>
<dbReference type="EMBL" id="MDYQ01000269">
    <property type="protein sequence ID" value="PRP77337.1"/>
    <property type="molecule type" value="Genomic_DNA"/>
</dbReference>
<reference evidence="3 4" key="1">
    <citation type="journal article" date="2018" name="Genome Biol. Evol.">
        <title>Multiple Roots of Fruiting Body Formation in Amoebozoa.</title>
        <authorList>
            <person name="Hillmann F."/>
            <person name="Forbes G."/>
            <person name="Novohradska S."/>
            <person name="Ferling I."/>
            <person name="Riege K."/>
            <person name="Groth M."/>
            <person name="Westermann M."/>
            <person name="Marz M."/>
            <person name="Spaller T."/>
            <person name="Winckler T."/>
            <person name="Schaap P."/>
            <person name="Glockner G."/>
        </authorList>
    </citation>
    <scope>NUCLEOTIDE SEQUENCE [LARGE SCALE GENOMIC DNA]</scope>
    <source>
        <strain evidence="3 4">Jena</strain>
    </source>
</reference>
<evidence type="ECO:0000313" key="3">
    <source>
        <dbReference type="EMBL" id="PRP77337.1"/>
    </source>
</evidence>
<protein>
    <submittedName>
        <fullName evidence="3">Phosducin-like protein</fullName>
    </submittedName>
</protein>
<dbReference type="CDD" id="cd02988">
    <property type="entry name" value="Phd_like_VIAF"/>
    <property type="match status" value="1"/>
</dbReference>
<dbReference type="InParanoid" id="A0A2P6N065"/>
<keyword evidence="4" id="KW-1185">Reference proteome</keyword>
<organism evidence="3 4">
    <name type="scientific">Planoprotostelium fungivorum</name>
    <dbReference type="NCBI Taxonomy" id="1890364"/>
    <lineage>
        <taxon>Eukaryota</taxon>
        <taxon>Amoebozoa</taxon>
        <taxon>Evosea</taxon>
        <taxon>Variosea</taxon>
        <taxon>Cavosteliida</taxon>
        <taxon>Cavosteliaceae</taxon>
        <taxon>Planoprotostelium</taxon>
    </lineage>
</organism>
<dbReference type="PANTHER" id="PTHR45809:SF3">
    <property type="entry name" value="VIRAL IAP-ASSOCIATED FACTOR HOMOLOG"/>
    <property type="match status" value="1"/>
</dbReference>
<comment type="similarity">
    <text evidence="1">Belongs to the phosducin family.</text>
</comment>
<name>A0A2P6N065_9EUKA</name>
<gene>
    <name evidence="3" type="ORF">PROFUN_05582</name>
</gene>
<accession>A0A2P6N065</accession>
<dbReference type="AlphaFoldDB" id="A0A2P6N065"/>
<dbReference type="STRING" id="1890364.A0A2P6N065"/>
<dbReference type="InterPro" id="IPR013766">
    <property type="entry name" value="Thioredoxin_domain"/>
</dbReference>
<dbReference type="GO" id="GO:0006457">
    <property type="term" value="P:protein folding"/>
    <property type="evidence" value="ECO:0007669"/>
    <property type="project" value="TreeGrafter"/>
</dbReference>
<evidence type="ECO:0000259" key="2">
    <source>
        <dbReference type="PROSITE" id="PS51352"/>
    </source>
</evidence>
<proteinExistence type="inferred from homology"/>